<evidence type="ECO:0000313" key="2">
    <source>
        <dbReference type="Proteomes" id="UP000219439"/>
    </source>
</evidence>
<dbReference type="Proteomes" id="UP000219439">
    <property type="component" value="Unassembled WGS sequence"/>
</dbReference>
<evidence type="ECO:0000313" key="1">
    <source>
        <dbReference type="EMBL" id="SNZ21749.1"/>
    </source>
</evidence>
<dbReference type="Gene3D" id="3.30.70.2920">
    <property type="match status" value="1"/>
</dbReference>
<sequence>MSVSIVCHTGLITADLAERLKDIRNQYPTYFEEAFILSEATASEDFYTEILQDAGADFQSISWFSLSNRKGNNKLVLKDGVELLKKEFSDVDFAAMHLNEKLM</sequence>
<dbReference type="InterPro" id="IPR053759">
    <property type="entry name" value="CDI_Immunity_Comp"/>
</dbReference>
<gene>
    <name evidence="1" type="ORF">SAMN06265368_4879</name>
</gene>
<protein>
    <submittedName>
        <fullName evidence="1">Uncharacterized protein</fullName>
    </submittedName>
</protein>
<organism evidence="1 2">
    <name type="scientific">Cohaesibacter gelatinilyticus</name>
    <dbReference type="NCBI Taxonomy" id="372072"/>
    <lineage>
        <taxon>Bacteria</taxon>
        <taxon>Pseudomonadati</taxon>
        <taxon>Pseudomonadota</taxon>
        <taxon>Alphaproteobacteria</taxon>
        <taxon>Hyphomicrobiales</taxon>
        <taxon>Cohaesibacteraceae</taxon>
    </lineage>
</organism>
<dbReference type="AlphaFoldDB" id="A0A285PJ55"/>
<keyword evidence="2" id="KW-1185">Reference proteome</keyword>
<dbReference type="EMBL" id="OBEL01000013">
    <property type="protein sequence ID" value="SNZ21749.1"/>
    <property type="molecule type" value="Genomic_DNA"/>
</dbReference>
<accession>A0A285PJ55</accession>
<name>A0A285PJ55_9HYPH</name>
<reference evidence="1 2" key="1">
    <citation type="submission" date="2017-09" db="EMBL/GenBank/DDBJ databases">
        <authorList>
            <person name="Ehlers B."/>
            <person name="Leendertz F.H."/>
        </authorList>
    </citation>
    <scope>NUCLEOTIDE SEQUENCE [LARGE SCALE GENOMIC DNA]</scope>
    <source>
        <strain evidence="1 2">DSM 18289</strain>
    </source>
</reference>
<proteinExistence type="predicted"/>